<dbReference type="SUPFAM" id="SSF111369">
    <property type="entry name" value="HlyD-like secretion proteins"/>
    <property type="match status" value="2"/>
</dbReference>
<accession>A0A509B6Q2</accession>
<dbReference type="Gene3D" id="1.10.287.470">
    <property type="entry name" value="Helix hairpin bin"/>
    <property type="match status" value="1"/>
</dbReference>
<dbReference type="GO" id="GO:0055085">
    <property type="term" value="P:transmembrane transport"/>
    <property type="evidence" value="ECO:0007669"/>
    <property type="project" value="InterPro"/>
</dbReference>
<dbReference type="FunFam" id="2.40.50.100:FF:000039">
    <property type="entry name" value="HlyD family efflux transporter periplasmic adaptor subunit"/>
    <property type="match status" value="1"/>
</dbReference>
<dbReference type="PRINTS" id="PR01490">
    <property type="entry name" value="RTXTOXIND"/>
</dbReference>
<keyword evidence="1" id="KW-0175">Coiled coil</keyword>
<dbReference type="FunFam" id="1.10.287.470:FF:000008">
    <property type="entry name" value="HlyD family efflux transporter periplasmic adaptor subunit"/>
    <property type="match status" value="1"/>
</dbReference>
<dbReference type="Gene3D" id="2.40.50.100">
    <property type="match status" value="1"/>
</dbReference>
<dbReference type="FunFam" id="2.40.30.170:FF:000013">
    <property type="entry name" value="Glycoside hydrolase family 43"/>
    <property type="match status" value="1"/>
</dbReference>
<feature type="coiled-coil region" evidence="1">
    <location>
        <begin position="161"/>
        <end position="212"/>
    </location>
</feature>
<sequence length="366" mass="39606">MVRQQGLRRVDYGQNEASSGVVGSGDSCGGGRDSLVDAAPCGNTGGFAASNGRIEATEVDIATKIAGRIDTILVSEGQFVRQGEVLAKMDTRVLQEQRLEAIAQIKEAESAVAAARALLEQRQSEMRAAQSVVKQREAELDSVSKRHVRSRSLSQRGAVSVQQLDDDRAAAESARAALETAKAQVSAAKAAIEAARTSIIQAQTRVEAAQATERRIVADIDDSELKAPRDGRVQYRVAEPGEVLSAGGRVLNMVDLSDVYMTFFLPTEQAGLLKIGGEARLVLDAAPDLRIPATISFVASVAQFTPKTVETHDERLKLMFRVKARIPPELLRQHLEYVKTGLPGMAWVRLDERVPWPDALSVRLSQ</sequence>
<dbReference type="GO" id="GO:0005886">
    <property type="term" value="C:plasma membrane"/>
    <property type="evidence" value="ECO:0007669"/>
    <property type="project" value="TreeGrafter"/>
</dbReference>
<dbReference type="AlphaFoldDB" id="A0A509B6Q2"/>
<gene>
    <name evidence="2" type="primary">macA_1</name>
    <name evidence="2" type="ORF">NCTC6947_00313</name>
</gene>
<dbReference type="PANTHER" id="PTHR30438">
    <property type="entry name" value="36 KDA ANTIGEN-RELATED"/>
    <property type="match status" value="1"/>
</dbReference>
<reference evidence="2" key="1">
    <citation type="submission" date="2019-06" db="EMBL/GenBank/DDBJ databases">
        <authorList>
            <consortium name="Pathogen Informatics"/>
        </authorList>
    </citation>
    <scope>NUCLEOTIDE SEQUENCE</scope>
    <source>
        <strain evidence="2">NCTC6947</strain>
    </source>
</reference>
<organism evidence="2">
    <name type="scientific">Salmonella sp. NCTC 6947</name>
    <dbReference type="NCBI Taxonomy" id="2583581"/>
    <lineage>
        <taxon>Bacteria</taxon>
        <taxon>Pseudomonadati</taxon>
        <taxon>Pseudomonadota</taxon>
        <taxon>Gammaproteobacteria</taxon>
        <taxon>Enterobacterales</taxon>
        <taxon>Enterobacteriaceae</taxon>
        <taxon>Salmonella</taxon>
    </lineage>
</organism>
<name>A0A509B6Q2_9ENTR</name>
<proteinExistence type="predicted"/>
<dbReference type="Gene3D" id="2.40.30.170">
    <property type="match status" value="1"/>
</dbReference>
<dbReference type="PANTHER" id="PTHR30438:SF2">
    <property type="entry name" value="MEMBRANE PROTEIN"/>
    <property type="match status" value="1"/>
</dbReference>
<evidence type="ECO:0000313" key="2">
    <source>
        <dbReference type="EMBL" id="VUC70282.1"/>
    </source>
</evidence>
<dbReference type="FunFam" id="1.10.287.470:FF:000007">
    <property type="entry name" value="HlyD family efflux transporter periplasmic adaptor subunit"/>
    <property type="match status" value="1"/>
</dbReference>
<dbReference type="EMBL" id="CABFNZ010000003">
    <property type="protein sequence ID" value="VUC70282.1"/>
    <property type="molecule type" value="Genomic_DNA"/>
</dbReference>
<protein>
    <submittedName>
        <fullName evidence="2">Membrane protein</fullName>
    </submittedName>
</protein>
<evidence type="ECO:0000256" key="1">
    <source>
        <dbReference type="SAM" id="Coils"/>
    </source>
</evidence>